<dbReference type="AlphaFoldDB" id="A0A8J6KG23"/>
<keyword evidence="3" id="KW-1185">Reference proteome</keyword>
<organism evidence="2 3">
    <name type="scientific">Eleutherodactylus coqui</name>
    <name type="common">Puerto Rican coqui</name>
    <dbReference type="NCBI Taxonomy" id="57060"/>
    <lineage>
        <taxon>Eukaryota</taxon>
        <taxon>Metazoa</taxon>
        <taxon>Chordata</taxon>
        <taxon>Craniata</taxon>
        <taxon>Vertebrata</taxon>
        <taxon>Euteleostomi</taxon>
        <taxon>Amphibia</taxon>
        <taxon>Batrachia</taxon>
        <taxon>Anura</taxon>
        <taxon>Neobatrachia</taxon>
        <taxon>Hyloidea</taxon>
        <taxon>Eleutherodactylidae</taxon>
        <taxon>Eleutherodactylinae</taxon>
        <taxon>Eleutherodactylus</taxon>
        <taxon>Eleutherodactylus</taxon>
    </lineage>
</organism>
<accession>A0A8J6KG23</accession>
<evidence type="ECO:0000256" key="1">
    <source>
        <dbReference type="ARBA" id="ARBA00022896"/>
    </source>
</evidence>
<dbReference type="OrthoDB" id="1736837at2759"/>
<sequence>MSAGASYSCACFYTENIFIAEYQLHASFTDEQQFTRDYERESFLTEEFLEVVRFCESPNASLEGLLDYVRSVPGKRIYCFPVFVPEFCRDFLEELENFEKSLLEKGRPNTMNNYGVPSGERRYAEVEHTIGHGILHRGQQVHGALPVTSGERWNLIIWMRASSIRNKQCPMCNKVPQLVETMGEGDGFTMTKKEDRGETVDVCTLI</sequence>
<evidence type="ECO:0000313" key="2">
    <source>
        <dbReference type="EMBL" id="KAG9487669.1"/>
    </source>
</evidence>
<dbReference type="PANTHER" id="PTHR24014">
    <property type="entry name" value="2-OXOGLUTARATE AND IRON-DEPENDENT OXYGENASE DOMAIN-CONTAINING PROTEIN 2"/>
    <property type="match status" value="1"/>
</dbReference>
<dbReference type="GO" id="GO:0031418">
    <property type="term" value="F:L-ascorbic acid binding"/>
    <property type="evidence" value="ECO:0007669"/>
    <property type="project" value="UniProtKB-KW"/>
</dbReference>
<evidence type="ECO:0000313" key="3">
    <source>
        <dbReference type="Proteomes" id="UP000770717"/>
    </source>
</evidence>
<dbReference type="PANTHER" id="PTHR24014:SF4">
    <property type="entry name" value="2-OXOGLUTARATE AND IRON-DEPENDENT OXYGENASE DOMAIN-CONTAINING PROTEIN 2"/>
    <property type="match status" value="1"/>
</dbReference>
<dbReference type="Pfam" id="PF25238">
    <property type="entry name" value="OGFOD2-like"/>
    <property type="match status" value="1"/>
</dbReference>
<comment type="caution">
    <text evidence="2">The sequence shown here is derived from an EMBL/GenBank/DDBJ whole genome shotgun (WGS) entry which is preliminary data.</text>
</comment>
<dbReference type="EMBL" id="WNTK01000003">
    <property type="protein sequence ID" value="KAG9487669.1"/>
    <property type="molecule type" value="Genomic_DNA"/>
</dbReference>
<dbReference type="Proteomes" id="UP000770717">
    <property type="component" value="Unassembled WGS sequence"/>
</dbReference>
<name>A0A8J6KG23_ELECQ</name>
<gene>
    <name evidence="2" type="ORF">GDO78_007462</name>
</gene>
<reference evidence="2" key="1">
    <citation type="thesis" date="2020" institute="ProQuest LLC" country="789 East Eisenhower Parkway, Ann Arbor, MI, USA">
        <title>Comparative Genomics and Chromosome Evolution.</title>
        <authorList>
            <person name="Mudd A.B."/>
        </authorList>
    </citation>
    <scope>NUCLEOTIDE SEQUENCE</scope>
    <source>
        <strain evidence="2">HN-11 Male</strain>
        <tissue evidence="2">Kidney and liver</tissue>
    </source>
</reference>
<keyword evidence="1" id="KW-0847">Vitamin C</keyword>
<proteinExistence type="predicted"/>
<protein>
    <submittedName>
        <fullName evidence="2">Uncharacterized protein</fullName>
    </submittedName>
</protein>